<keyword evidence="5 8" id="KW-0067">ATP-binding</keyword>
<evidence type="ECO:0000313" key="10">
    <source>
        <dbReference type="EMBL" id="ABO18395.1"/>
    </source>
</evidence>
<dbReference type="FunFam" id="3.40.50.300:FF:001119">
    <property type="entry name" value="Iron-sulfur cluster carrier protein"/>
    <property type="match status" value="1"/>
</dbReference>
<dbReference type="HAMAP" id="MF_02040">
    <property type="entry name" value="Mrp_NBP35"/>
    <property type="match status" value="1"/>
</dbReference>
<feature type="binding site" evidence="8">
    <location>
        <begin position="110"/>
        <end position="117"/>
    </location>
    <ligand>
        <name>ATP</name>
        <dbReference type="ChEBI" id="CHEBI:30616"/>
    </ligand>
</feature>
<proteinExistence type="inferred from homology"/>
<dbReference type="InterPro" id="IPR033756">
    <property type="entry name" value="YlxH/NBP35"/>
</dbReference>
<evidence type="ECO:0000313" key="11">
    <source>
        <dbReference type="Proteomes" id="UP000001430"/>
    </source>
</evidence>
<dbReference type="SUPFAM" id="SSF52540">
    <property type="entry name" value="P-loop containing nucleoside triphosphate hydrolases"/>
    <property type="match status" value="1"/>
</dbReference>
<dbReference type="HOGENOM" id="CLU_024839_0_0_3"/>
<dbReference type="InterPro" id="IPR027417">
    <property type="entry name" value="P-loop_NTPase"/>
</dbReference>
<evidence type="ECO:0000256" key="4">
    <source>
        <dbReference type="ARBA" id="ARBA00022741"/>
    </source>
</evidence>
<evidence type="ECO:0000256" key="7">
    <source>
        <dbReference type="ARBA" id="ARBA00023014"/>
    </source>
</evidence>
<dbReference type="AlphaFoldDB" id="A3PF70"/>
<comment type="similarity">
    <text evidence="1">In the N-terminal section; belongs to the MIP18 family.</text>
</comment>
<sequence>MTTIEDANFALQKVLDAGSKKNVIELAWIKNVRVTIPRVIVTLSLPSFANSQRDRIVQEVRGVLLDFEDIDDVQIEVDNNPSKTESQNQSNAPELQKIDGIRHIIAVSSGKGGVGKSTIAVNLACSLAKLGLKTGLLDADIYGPNTPSMMGVAEQNPKVTEGSGSDQRLIPINKYGISLVSMGFLIEEGQPVIWRGPMLNSIIRQFLYQVEWNNLDFLVIDLPPGTGDAQISLTQSVPISGAIVVTTPQQVSLQDARRGLAMFKQLGVPLLGIVENMSVFIPPDMPGKKYEIFGKGGGQTLAKENDLPLLAQIPIEIPLVDDSNKGVPISISQPNKESSLVFGNLAQLIKNQFVNTY</sequence>
<dbReference type="InterPro" id="IPR044304">
    <property type="entry name" value="NUBPL-like"/>
</dbReference>
<dbReference type="EMBL" id="CP000576">
    <property type="protein sequence ID" value="ABO18395.1"/>
    <property type="molecule type" value="Genomic_DNA"/>
</dbReference>
<dbReference type="Pfam" id="PF10609">
    <property type="entry name" value="ParA"/>
    <property type="match status" value="1"/>
</dbReference>
<evidence type="ECO:0000256" key="3">
    <source>
        <dbReference type="ARBA" id="ARBA00022723"/>
    </source>
</evidence>
<dbReference type="STRING" id="167546.P9301_17721"/>
<dbReference type="Pfam" id="PF01883">
    <property type="entry name" value="FeS_assembly_P"/>
    <property type="match status" value="1"/>
</dbReference>
<dbReference type="GO" id="GO:0016226">
    <property type="term" value="P:iron-sulfur cluster assembly"/>
    <property type="evidence" value="ECO:0007669"/>
    <property type="project" value="InterPro"/>
</dbReference>
<gene>
    <name evidence="10" type="primary">mrp</name>
    <name evidence="10" type="ordered locus">P9301_17721</name>
</gene>
<dbReference type="InterPro" id="IPR002744">
    <property type="entry name" value="MIP18-like"/>
</dbReference>
<keyword evidence="4 8" id="KW-0547">Nucleotide-binding</keyword>
<dbReference type="GO" id="GO:0051539">
    <property type="term" value="F:4 iron, 4 sulfur cluster binding"/>
    <property type="evidence" value="ECO:0007669"/>
    <property type="project" value="TreeGrafter"/>
</dbReference>
<organism evidence="10 11">
    <name type="scientific">Prochlorococcus marinus (strain MIT 9301)</name>
    <dbReference type="NCBI Taxonomy" id="167546"/>
    <lineage>
        <taxon>Bacteria</taxon>
        <taxon>Bacillati</taxon>
        <taxon>Cyanobacteriota</taxon>
        <taxon>Cyanophyceae</taxon>
        <taxon>Synechococcales</taxon>
        <taxon>Prochlorococcaceae</taxon>
        <taxon>Prochlorococcus</taxon>
    </lineage>
</organism>
<dbReference type="GO" id="GO:0005524">
    <property type="term" value="F:ATP binding"/>
    <property type="evidence" value="ECO:0007669"/>
    <property type="project" value="UniProtKB-UniRule"/>
</dbReference>
<dbReference type="GO" id="GO:0140663">
    <property type="term" value="F:ATP-dependent FeS chaperone activity"/>
    <property type="evidence" value="ECO:0007669"/>
    <property type="project" value="InterPro"/>
</dbReference>
<dbReference type="PROSITE" id="PS01215">
    <property type="entry name" value="MRP"/>
    <property type="match status" value="1"/>
</dbReference>
<protein>
    <recommendedName>
        <fullName evidence="8">Iron-sulfur cluster carrier protein</fullName>
    </recommendedName>
</protein>
<dbReference type="RefSeq" id="WP_011863683.1">
    <property type="nucleotide sequence ID" value="NC_009091.1"/>
</dbReference>
<keyword evidence="11" id="KW-1185">Reference proteome</keyword>
<accession>A3PF70</accession>
<evidence type="ECO:0000256" key="5">
    <source>
        <dbReference type="ARBA" id="ARBA00022840"/>
    </source>
</evidence>
<dbReference type="KEGG" id="pmg:P9301_17721"/>
<dbReference type="CDD" id="cd02037">
    <property type="entry name" value="Mrp_NBP35"/>
    <property type="match status" value="1"/>
</dbReference>
<evidence type="ECO:0000256" key="2">
    <source>
        <dbReference type="ARBA" id="ARBA00008205"/>
    </source>
</evidence>
<comment type="function">
    <text evidence="8">Binds and transfers iron-sulfur (Fe-S) clusters to target apoproteins. Can hydrolyze ATP.</text>
</comment>
<dbReference type="InterPro" id="IPR019591">
    <property type="entry name" value="Mrp/NBP35_ATP-bd"/>
</dbReference>
<dbReference type="OrthoDB" id="9809679at2"/>
<keyword evidence="6 8" id="KW-0408">Iron</keyword>
<dbReference type="PANTHER" id="PTHR42961:SF2">
    <property type="entry name" value="IRON-SULFUR PROTEIN NUBPL"/>
    <property type="match status" value="1"/>
</dbReference>
<evidence type="ECO:0000259" key="9">
    <source>
        <dbReference type="Pfam" id="PF01883"/>
    </source>
</evidence>
<keyword evidence="3 8" id="KW-0479">Metal-binding</keyword>
<keyword evidence="7 8" id="KW-0411">Iron-sulfur</keyword>
<feature type="domain" description="MIP18 family-like" evidence="9">
    <location>
        <begin position="10"/>
        <end position="77"/>
    </location>
</feature>
<dbReference type="Gene3D" id="3.30.300.130">
    <property type="entry name" value="Fe-S cluster assembly (FSCA)"/>
    <property type="match status" value="1"/>
</dbReference>
<dbReference type="InterPro" id="IPR034904">
    <property type="entry name" value="FSCA_dom_sf"/>
</dbReference>
<dbReference type="GO" id="GO:0046872">
    <property type="term" value="F:metal ion binding"/>
    <property type="evidence" value="ECO:0007669"/>
    <property type="project" value="UniProtKB-KW"/>
</dbReference>
<evidence type="ECO:0000256" key="8">
    <source>
        <dbReference type="HAMAP-Rule" id="MF_02040"/>
    </source>
</evidence>
<dbReference type="PANTHER" id="PTHR42961">
    <property type="entry name" value="IRON-SULFUR PROTEIN NUBPL"/>
    <property type="match status" value="1"/>
</dbReference>
<evidence type="ECO:0000256" key="6">
    <source>
        <dbReference type="ARBA" id="ARBA00023004"/>
    </source>
</evidence>
<keyword evidence="8" id="KW-0378">Hydrolase</keyword>
<dbReference type="GO" id="GO:0016887">
    <property type="term" value="F:ATP hydrolysis activity"/>
    <property type="evidence" value="ECO:0007669"/>
    <property type="project" value="UniProtKB-UniRule"/>
</dbReference>
<dbReference type="InterPro" id="IPR000808">
    <property type="entry name" value="Mrp-like_CS"/>
</dbReference>
<comment type="subunit">
    <text evidence="8">Homodimer.</text>
</comment>
<dbReference type="Gene3D" id="3.40.50.300">
    <property type="entry name" value="P-loop containing nucleotide triphosphate hydrolases"/>
    <property type="match status" value="1"/>
</dbReference>
<reference evidence="10 11" key="1">
    <citation type="journal article" date="2007" name="PLoS Genet.">
        <title>Patterns and implications of gene gain and loss in the evolution of Prochlorococcus.</title>
        <authorList>
            <person name="Kettler G.C."/>
            <person name="Martiny A.C."/>
            <person name="Huang K."/>
            <person name="Zucker J."/>
            <person name="Coleman M.L."/>
            <person name="Rodrigue S."/>
            <person name="Chen F."/>
            <person name="Lapidus A."/>
            <person name="Ferriera S."/>
            <person name="Johnson J."/>
            <person name="Steglich C."/>
            <person name="Church G.M."/>
            <person name="Richardson P."/>
            <person name="Chisholm S.W."/>
        </authorList>
    </citation>
    <scope>NUCLEOTIDE SEQUENCE [LARGE SCALE GENOMIC DNA]</scope>
    <source>
        <strain evidence="10 11">MIT 9301</strain>
    </source>
</reference>
<comment type="similarity">
    <text evidence="2">In the C-terminal section; belongs to the Mrp/NBP35 ATP-binding proteins family.</text>
</comment>
<comment type="similarity">
    <text evidence="8">Belongs to the Mrp/NBP35 ATP-binding proteins family.</text>
</comment>
<dbReference type="Proteomes" id="UP000001430">
    <property type="component" value="Chromosome"/>
</dbReference>
<name>A3PF70_PROM0</name>
<dbReference type="eggNOG" id="COG0489">
    <property type="taxonomic scope" value="Bacteria"/>
</dbReference>
<dbReference type="SUPFAM" id="SSF117916">
    <property type="entry name" value="Fe-S cluster assembly (FSCA) domain-like"/>
    <property type="match status" value="1"/>
</dbReference>
<evidence type="ECO:0000256" key="1">
    <source>
        <dbReference type="ARBA" id="ARBA00007352"/>
    </source>
</evidence>